<evidence type="ECO:0000256" key="1">
    <source>
        <dbReference type="ARBA" id="ARBA00007151"/>
    </source>
</evidence>
<dbReference type="NCBIfam" id="NF003106">
    <property type="entry name" value="PRK04027.1"/>
    <property type="match status" value="1"/>
</dbReference>
<dbReference type="FunFam" id="1.10.455.10:FF:000002">
    <property type="entry name" value="40S ribosomal protein S5"/>
    <property type="match status" value="1"/>
</dbReference>
<dbReference type="CDD" id="cd14867">
    <property type="entry name" value="uS7_Eukaryote"/>
    <property type="match status" value="1"/>
</dbReference>
<comment type="similarity">
    <text evidence="1 4">Belongs to the universal ribosomal protein uS7 family.</text>
</comment>
<evidence type="ECO:0000256" key="4">
    <source>
        <dbReference type="RuleBase" id="RU003619"/>
    </source>
</evidence>
<organism evidence="6 7">
    <name type="scientific">Parascaris univalens</name>
    <name type="common">Nematode worm</name>
    <dbReference type="NCBI Taxonomy" id="6257"/>
    <lineage>
        <taxon>Eukaryota</taxon>
        <taxon>Metazoa</taxon>
        <taxon>Ecdysozoa</taxon>
        <taxon>Nematoda</taxon>
        <taxon>Chromadorea</taxon>
        <taxon>Rhabditida</taxon>
        <taxon>Spirurina</taxon>
        <taxon>Ascaridomorpha</taxon>
        <taxon>Ascaridoidea</taxon>
        <taxon>Ascarididae</taxon>
        <taxon>Parascaris</taxon>
    </lineage>
</organism>
<evidence type="ECO:0000256" key="3">
    <source>
        <dbReference type="ARBA" id="ARBA00023274"/>
    </source>
</evidence>
<dbReference type="GO" id="GO:0015935">
    <property type="term" value="C:small ribosomal subunit"/>
    <property type="evidence" value="ECO:0007669"/>
    <property type="project" value="InterPro"/>
</dbReference>
<dbReference type="PIRSF" id="PIRSF002122">
    <property type="entry name" value="RPS7p_RPS7a_RPS5e_RPS7o"/>
    <property type="match status" value="1"/>
</dbReference>
<dbReference type="PANTHER" id="PTHR11205">
    <property type="entry name" value="RIBOSOMAL PROTEIN S7"/>
    <property type="match status" value="1"/>
</dbReference>
<dbReference type="InterPro" id="IPR036823">
    <property type="entry name" value="Ribosomal_uS7_dom_sf"/>
</dbReference>
<name>A0A915C0S2_PARUN</name>
<evidence type="ECO:0000259" key="5">
    <source>
        <dbReference type="Pfam" id="PF00177"/>
    </source>
</evidence>
<keyword evidence="6" id="KW-1185">Reference proteome</keyword>
<accession>A0A915C0S2</accession>
<evidence type="ECO:0000256" key="2">
    <source>
        <dbReference type="ARBA" id="ARBA00022980"/>
    </source>
</evidence>
<evidence type="ECO:0000313" key="7">
    <source>
        <dbReference type="WBParaSite" id="PgR076_g018_t01"/>
    </source>
</evidence>
<dbReference type="PROSITE" id="PS00052">
    <property type="entry name" value="RIBOSOMAL_S7"/>
    <property type="match status" value="1"/>
</dbReference>
<keyword evidence="2 4" id="KW-0689">Ribosomal protein</keyword>
<dbReference type="Proteomes" id="UP000887569">
    <property type="component" value="Unplaced"/>
</dbReference>
<keyword evidence="3 4" id="KW-0687">Ribonucleoprotein</keyword>
<dbReference type="InterPro" id="IPR000235">
    <property type="entry name" value="Ribosomal_uS7"/>
</dbReference>
<feature type="domain" description="Small ribosomal subunit protein uS7" evidence="5">
    <location>
        <begin position="69"/>
        <end position="230"/>
    </location>
</feature>
<dbReference type="GO" id="GO:0003735">
    <property type="term" value="F:structural constituent of ribosome"/>
    <property type="evidence" value="ECO:0007669"/>
    <property type="project" value="InterPro"/>
</dbReference>
<dbReference type="GO" id="GO:0003723">
    <property type="term" value="F:RNA binding"/>
    <property type="evidence" value="ECO:0007669"/>
    <property type="project" value="InterPro"/>
</dbReference>
<dbReference type="NCBIfam" id="TIGR01028">
    <property type="entry name" value="uS7_euk_arch"/>
    <property type="match status" value="1"/>
</dbReference>
<dbReference type="AlphaFoldDB" id="A0A915C0S2"/>
<dbReference type="WBParaSite" id="PgR076_g018_t01">
    <property type="protein sequence ID" value="PgR076_g018_t01"/>
    <property type="gene ID" value="PgR076_g018"/>
</dbReference>
<dbReference type="SUPFAM" id="SSF47973">
    <property type="entry name" value="Ribosomal protein S7"/>
    <property type="match status" value="1"/>
</dbReference>
<dbReference type="InterPro" id="IPR023798">
    <property type="entry name" value="Ribosomal_uS7_dom"/>
</dbReference>
<sequence length="230" mass="25775">YCRCSSAQVWRVNRNIMGDRWVTESNDVGALDEPMGQSDLPEVKLFGKWSLDEVYVSDISLVDYVAVKNKSAKYLPHSAGRYQVKRFRKATCPIVERLASSMMMHGRNNGKKLMTVRIVKHAFEIIHLLSGENPVQVLVNAVINSGPREDSTRIGRAGTVRRQAVDVSPLRRVNQAIWLLCTGAREAAFRNIKTIAECLADELINAAKGSSNSYAIKKKDELERVAKSNR</sequence>
<dbReference type="InterPro" id="IPR005716">
    <property type="entry name" value="Ribosomal_uS7_euk/arc"/>
</dbReference>
<proteinExistence type="inferred from homology"/>
<protein>
    <submittedName>
        <fullName evidence="7">Ribosomal protein S7 domain-containing protein</fullName>
    </submittedName>
</protein>
<dbReference type="Gene3D" id="1.10.455.10">
    <property type="entry name" value="Ribosomal protein S7 domain"/>
    <property type="match status" value="1"/>
</dbReference>
<dbReference type="GO" id="GO:0006412">
    <property type="term" value="P:translation"/>
    <property type="evidence" value="ECO:0007669"/>
    <property type="project" value="InterPro"/>
</dbReference>
<reference evidence="7" key="1">
    <citation type="submission" date="2022-11" db="UniProtKB">
        <authorList>
            <consortium name="WormBaseParasite"/>
        </authorList>
    </citation>
    <scope>IDENTIFICATION</scope>
</reference>
<dbReference type="InterPro" id="IPR020606">
    <property type="entry name" value="Ribosomal_uS7_CS"/>
</dbReference>
<dbReference type="Pfam" id="PF00177">
    <property type="entry name" value="Ribosomal_S7"/>
    <property type="match status" value="1"/>
</dbReference>
<evidence type="ECO:0000313" key="6">
    <source>
        <dbReference type="Proteomes" id="UP000887569"/>
    </source>
</evidence>